<dbReference type="InterPro" id="IPR008939">
    <property type="entry name" value="Lytic_TGlycosylase_superhlx_U"/>
</dbReference>
<dbReference type="SUPFAM" id="SSF53955">
    <property type="entry name" value="Lysozyme-like"/>
    <property type="match status" value="1"/>
</dbReference>
<dbReference type="Gene3D" id="1.25.20.10">
    <property type="entry name" value="Bacterial muramidases"/>
    <property type="match status" value="1"/>
</dbReference>
<evidence type="ECO:0000313" key="6">
    <source>
        <dbReference type="EMBL" id="RDV06666.1"/>
    </source>
</evidence>
<reference evidence="7" key="1">
    <citation type="submission" date="2018-08" db="EMBL/GenBank/DDBJ databases">
        <authorList>
            <person name="Kim S.-J."/>
            <person name="Jung G.-Y."/>
        </authorList>
    </citation>
    <scope>NUCLEOTIDE SEQUENCE [LARGE SCALE GENOMIC DNA]</scope>
    <source>
        <strain evidence="7">GY_G</strain>
    </source>
</reference>
<evidence type="ECO:0000256" key="3">
    <source>
        <dbReference type="ARBA" id="ARBA00022729"/>
    </source>
</evidence>
<evidence type="ECO:0000256" key="1">
    <source>
        <dbReference type="ARBA" id="ARBA00007734"/>
    </source>
</evidence>
<dbReference type="SUPFAM" id="SSF48435">
    <property type="entry name" value="Bacterial muramidases"/>
    <property type="match status" value="1"/>
</dbReference>
<dbReference type="InterPro" id="IPR023346">
    <property type="entry name" value="Lysozyme-like_dom_sf"/>
</dbReference>
<comment type="similarity">
    <text evidence="1">Belongs to the transglycosylase Slt family.</text>
</comment>
<dbReference type="PANTHER" id="PTHR37423">
    <property type="entry name" value="SOLUBLE LYTIC MUREIN TRANSGLYCOSYLASE-RELATED"/>
    <property type="match status" value="1"/>
</dbReference>
<dbReference type="EMBL" id="QRGP01000001">
    <property type="protein sequence ID" value="RDV06666.1"/>
    <property type="molecule type" value="Genomic_DNA"/>
</dbReference>
<dbReference type="Gene3D" id="1.10.530.10">
    <property type="match status" value="1"/>
</dbReference>
<evidence type="ECO:0000313" key="7">
    <source>
        <dbReference type="Proteomes" id="UP000263833"/>
    </source>
</evidence>
<dbReference type="Proteomes" id="UP000263833">
    <property type="component" value="Unassembled WGS sequence"/>
</dbReference>
<organism evidence="6 7">
    <name type="scientific">Sphingorhabdus pulchriflava</name>
    <dbReference type="NCBI Taxonomy" id="2292257"/>
    <lineage>
        <taxon>Bacteria</taxon>
        <taxon>Pseudomonadati</taxon>
        <taxon>Pseudomonadota</taxon>
        <taxon>Alphaproteobacteria</taxon>
        <taxon>Sphingomonadales</taxon>
        <taxon>Sphingomonadaceae</taxon>
        <taxon>Sphingorhabdus</taxon>
    </lineage>
</organism>
<keyword evidence="3 4" id="KW-0732">Signal</keyword>
<dbReference type="InterPro" id="IPR008258">
    <property type="entry name" value="Transglycosylase_SLT_dom_1"/>
</dbReference>
<dbReference type="PANTHER" id="PTHR37423:SF2">
    <property type="entry name" value="MEMBRANE-BOUND LYTIC MUREIN TRANSGLYCOSYLASE C"/>
    <property type="match status" value="1"/>
</dbReference>
<evidence type="ECO:0000256" key="4">
    <source>
        <dbReference type="SAM" id="SignalP"/>
    </source>
</evidence>
<proteinExistence type="inferred from homology"/>
<gene>
    <name evidence="6" type="ORF">DXH95_04435</name>
</gene>
<protein>
    <submittedName>
        <fullName evidence="6">Lytic transglycosylase domain-containing protein</fullName>
    </submittedName>
</protein>
<feature type="domain" description="Transglycosylase SLT" evidence="5">
    <location>
        <begin position="524"/>
        <end position="624"/>
    </location>
</feature>
<dbReference type="GO" id="GO:0042597">
    <property type="term" value="C:periplasmic space"/>
    <property type="evidence" value="ECO:0007669"/>
    <property type="project" value="InterPro"/>
</dbReference>
<comment type="similarity">
    <text evidence="2">Belongs to the virb1 family.</text>
</comment>
<dbReference type="Pfam" id="PF01464">
    <property type="entry name" value="SLT"/>
    <property type="match status" value="1"/>
</dbReference>
<dbReference type="AlphaFoldDB" id="A0A371BGE6"/>
<dbReference type="GO" id="GO:0004553">
    <property type="term" value="F:hydrolase activity, hydrolyzing O-glycosyl compounds"/>
    <property type="evidence" value="ECO:0007669"/>
    <property type="project" value="InterPro"/>
</dbReference>
<comment type="caution">
    <text evidence="6">The sequence shown here is derived from an EMBL/GenBank/DDBJ whole genome shotgun (WGS) entry which is preliminary data.</text>
</comment>
<accession>A0A371BGE6</accession>
<name>A0A371BGE6_9SPHN</name>
<dbReference type="OrthoDB" id="9815002at2"/>
<sequence length="684" mass="74934">MTARENGSSPTKEAAHNMSRMVKHLISASLLAIPASAFAANTPETTEIIWRTGIGEASNVPTAMVDPSGGNVPAALQRWRMLSQSGQYSFSEYASFLMTYPDWPNTDEMRRNAEQAINVLSWSPNQVVAYFDRLEPTTNGGRAKFALALAATGDKARAEQWGRRAWREGPLTDDDENRLFQLMAGKLTAADHDARASRLLWSNASRAAQKWLPYTSSERRPVLEAQLAHELKAPDAAAKFAAVGQAGLSDAGLLMERIAALRASGNSWAARELLANRPTLSAPPHVARDWLKVLLTNAEAAETDGQIDMAYRIASKLTDAFPAGTDITKLDLSTRDTYTSLAWLAGEAAYYKLGRPREAIEAFKLYTAGARTPQTRAKGLYWAGRAAKKAGDQQLAQQYFADAARYYDFFHGQLALEALGRPLPAVPPAPALPQLAANAVPPTYTAARMSSSFPGWRDSNSFMKALSNSAKTESDFKSLFAWSNLIGRPDLSVIAARSARIEGHDGLIRLGYPTVAVPPEHAGNWTFIHAIARQESQFDRNATSHAGARGLMQLMPGTARETSGKIALAYRPEALNSDTAYNIQLGSTYFQRMLSYYNGSYPLAVAAYNAGPGNVNKWLARNGDPRSGGIDILDWIEQIPIFETRNYVQRVLENAVMYDHLNPDKARYRNNTPLSHYLGKKSVG</sequence>
<evidence type="ECO:0000259" key="5">
    <source>
        <dbReference type="Pfam" id="PF01464"/>
    </source>
</evidence>
<evidence type="ECO:0000256" key="2">
    <source>
        <dbReference type="ARBA" id="ARBA00009387"/>
    </source>
</evidence>
<feature type="signal peptide" evidence="4">
    <location>
        <begin position="1"/>
        <end position="39"/>
    </location>
</feature>
<feature type="chain" id="PRO_5016959835" evidence="4">
    <location>
        <begin position="40"/>
        <end position="684"/>
    </location>
</feature>
<keyword evidence="7" id="KW-1185">Reference proteome</keyword>
<dbReference type="CDD" id="cd13401">
    <property type="entry name" value="Slt70-like"/>
    <property type="match status" value="1"/>
</dbReference>